<keyword evidence="5" id="KW-1185">Reference proteome</keyword>
<dbReference type="AlphaFoldDB" id="A0A9P1D7G4"/>
<reference evidence="2" key="1">
    <citation type="submission" date="2022-10" db="EMBL/GenBank/DDBJ databases">
        <authorList>
            <person name="Chen Y."/>
            <person name="Dougan E. K."/>
            <person name="Chan C."/>
            <person name="Rhodes N."/>
            <person name="Thang M."/>
        </authorList>
    </citation>
    <scope>NUCLEOTIDE SEQUENCE</scope>
</reference>
<dbReference type="GO" id="GO:0009190">
    <property type="term" value="P:cyclic nucleotide biosynthetic process"/>
    <property type="evidence" value="ECO:0007669"/>
    <property type="project" value="InterPro"/>
</dbReference>
<protein>
    <submittedName>
        <fullName evidence="4">Guanylate cyclase domain-containing protein</fullName>
    </submittedName>
</protein>
<accession>A0A9P1D7G4</accession>
<reference evidence="3" key="2">
    <citation type="submission" date="2024-04" db="EMBL/GenBank/DDBJ databases">
        <authorList>
            <person name="Chen Y."/>
            <person name="Shah S."/>
            <person name="Dougan E. K."/>
            <person name="Thang M."/>
            <person name="Chan C."/>
        </authorList>
    </citation>
    <scope>NUCLEOTIDE SEQUENCE [LARGE SCALE GENOMIC DNA]</scope>
</reference>
<dbReference type="OrthoDB" id="354346at2759"/>
<feature type="domain" description="Guanylate cyclase" evidence="1">
    <location>
        <begin position="76"/>
        <end position="214"/>
    </location>
</feature>
<feature type="non-terminal residue" evidence="2">
    <location>
        <position position="1"/>
    </location>
</feature>
<dbReference type="EMBL" id="CAMXCT010003458">
    <property type="protein sequence ID" value="CAI4004619.1"/>
    <property type="molecule type" value="Genomic_DNA"/>
</dbReference>
<evidence type="ECO:0000313" key="3">
    <source>
        <dbReference type="EMBL" id="CAL1157994.1"/>
    </source>
</evidence>
<dbReference type="PANTHER" id="PTHR43081:SF1">
    <property type="entry name" value="ADENYLATE CYCLASE, TERMINAL-DIFFERENTIATION SPECIFIC"/>
    <property type="match status" value="1"/>
</dbReference>
<proteinExistence type="predicted"/>
<evidence type="ECO:0000313" key="5">
    <source>
        <dbReference type="Proteomes" id="UP001152797"/>
    </source>
</evidence>
<dbReference type="InterPro" id="IPR001054">
    <property type="entry name" value="A/G_cyclase"/>
</dbReference>
<evidence type="ECO:0000313" key="2">
    <source>
        <dbReference type="EMBL" id="CAI4004619.1"/>
    </source>
</evidence>
<dbReference type="CDD" id="cd07302">
    <property type="entry name" value="CHD"/>
    <property type="match status" value="1"/>
</dbReference>
<evidence type="ECO:0000259" key="1">
    <source>
        <dbReference type="PROSITE" id="PS50125"/>
    </source>
</evidence>
<dbReference type="Pfam" id="PF00211">
    <property type="entry name" value="Guanylate_cyc"/>
    <property type="match status" value="1"/>
</dbReference>
<dbReference type="EMBL" id="CAMXCT020003458">
    <property type="protein sequence ID" value="CAL1157994.1"/>
    <property type="molecule type" value="Genomic_DNA"/>
</dbReference>
<dbReference type="Proteomes" id="UP001152797">
    <property type="component" value="Unassembled WGS sequence"/>
</dbReference>
<evidence type="ECO:0000313" key="4">
    <source>
        <dbReference type="EMBL" id="CAL4791931.1"/>
    </source>
</evidence>
<comment type="caution">
    <text evidence="2">The sequence shown here is derived from an EMBL/GenBank/DDBJ whole genome shotgun (WGS) entry which is preliminary data.</text>
</comment>
<sequence>MSCRFCRLARGISTFARFVPETVVRMAQCFCHGDVRNIVMNGEGKGTRLEVSRRMVTIMPMPRAANVDAFWSNSARTLKASPASLNDCDRTLAAMATMARRDLLYMLMRYFSVMMRVVELYGGIVLEILGDGLIVFWNAPDTVEDHPGKACAAALTQLEALSGLNGEYGVYELPELSIRIGIHTGSSLVGNIGSESRMKYGCLGDTKQVAMKLEDLCKYYGVDVICSSSTKNMTIPSRFFFRELDYVQ</sequence>
<organism evidence="2">
    <name type="scientific">Cladocopium goreaui</name>
    <dbReference type="NCBI Taxonomy" id="2562237"/>
    <lineage>
        <taxon>Eukaryota</taxon>
        <taxon>Sar</taxon>
        <taxon>Alveolata</taxon>
        <taxon>Dinophyceae</taxon>
        <taxon>Suessiales</taxon>
        <taxon>Symbiodiniaceae</taxon>
        <taxon>Cladocopium</taxon>
    </lineage>
</organism>
<dbReference type="EMBL" id="CAMXCT030003458">
    <property type="protein sequence ID" value="CAL4791931.1"/>
    <property type="molecule type" value="Genomic_DNA"/>
</dbReference>
<dbReference type="GO" id="GO:0035556">
    <property type="term" value="P:intracellular signal transduction"/>
    <property type="evidence" value="ECO:0007669"/>
    <property type="project" value="InterPro"/>
</dbReference>
<dbReference type="InterPro" id="IPR029787">
    <property type="entry name" value="Nucleotide_cyclase"/>
</dbReference>
<dbReference type="PANTHER" id="PTHR43081">
    <property type="entry name" value="ADENYLATE CYCLASE, TERMINAL-DIFFERENTIATION SPECIFIC-RELATED"/>
    <property type="match status" value="1"/>
</dbReference>
<dbReference type="PROSITE" id="PS50125">
    <property type="entry name" value="GUANYLATE_CYCLASE_2"/>
    <property type="match status" value="1"/>
</dbReference>
<gene>
    <name evidence="2" type="ORF">C1SCF055_LOCUS30395</name>
</gene>
<dbReference type="InterPro" id="IPR050697">
    <property type="entry name" value="Adenylyl/Guanylyl_Cyclase_3/4"/>
</dbReference>
<dbReference type="Gene3D" id="3.30.70.1230">
    <property type="entry name" value="Nucleotide cyclase"/>
    <property type="match status" value="1"/>
</dbReference>
<dbReference type="SUPFAM" id="SSF55073">
    <property type="entry name" value="Nucleotide cyclase"/>
    <property type="match status" value="1"/>
</dbReference>
<name>A0A9P1D7G4_9DINO</name>